<geneLocation type="plasmid" evidence="1">
    <name>pKM0218</name>
</geneLocation>
<protein>
    <submittedName>
        <fullName evidence="1">Uncharacterized protein</fullName>
    </submittedName>
</protein>
<dbReference type="EMBL" id="MF477836">
    <property type="protein sequence ID" value="AXE75047.1"/>
    <property type="molecule type" value="Genomic_DNA"/>
</dbReference>
<reference evidence="1" key="1">
    <citation type="journal article" date="2019" name="J. Antimicrob. Chemother.">
        <title>Macrococcus canis contains recombinogenic methicillin resistance elements and the mecB plasmid found in Staphylococcus aureus.</title>
        <authorList>
            <person name="Chanchaithong P."/>
            <person name="Perreten V."/>
            <person name="Schwendener S."/>
        </authorList>
    </citation>
    <scope>NUCLEOTIDE SEQUENCE</scope>
    <source>
        <strain evidence="1">KM0218</strain>
        <plasmid evidence="1">pKM0218</plasmid>
    </source>
</reference>
<evidence type="ECO:0000313" key="1">
    <source>
        <dbReference type="EMBL" id="AXE75047.1"/>
    </source>
</evidence>
<accession>A0A4Y1NN38</accession>
<organism evidence="1">
    <name type="scientific">Macrococcoides canis</name>
    <dbReference type="NCBI Taxonomy" id="1855823"/>
    <lineage>
        <taxon>Bacteria</taxon>
        <taxon>Bacillati</taxon>
        <taxon>Bacillota</taxon>
        <taxon>Bacilli</taxon>
        <taxon>Bacillales</taxon>
        <taxon>Staphylococcaceae</taxon>
        <taxon>Macrococcoides</taxon>
    </lineage>
</organism>
<sequence>MKTANINTRKFRLMYNFNHIVDITELEENGYMFRTFSNEDYVNVGNGIVIRRHRDNNNFLNNTVRMLPLAELLSQIKTVRNLQGQIIYKRPNRDRHIRKVNYVRKDRLKIHKNQF</sequence>
<dbReference type="AlphaFoldDB" id="A0A4Y1NN38"/>
<keyword evidence="1" id="KW-0614">Plasmid</keyword>
<proteinExistence type="predicted"/>
<name>A0A4Y1NN38_9STAP</name>